<evidence type="ECO:0000313" key="3">
    <source>
        <dbReference type="Proteomes" id="UP000192917"/>
    </source>
</evidence>
<dbReference type="RefSeq" id="WP_085121117.1">
    <property type="nucleotide sequence ID" value="NZ_FWZX01000002.1"/>
</dbReference>
<organism evidence="2 3">
    <name type="scientific">Tistlia consotensis USBA 355</name>
    <dbReference type="NCBI Taxonomy" id="560819"/>
    <lineage>
        <taxon>Bacteria</taxon>
        <taxon>Pseudomonadati</taxon>
        <taxon>Pseudomonadota</taxon>
        <taxon>Alphaproteobacteria</taxon>
        <taxon>Rhodospirillales</taxon>
        <taxon>Rhodovibrionaceae</taxon>
        <taxon>Tistlia</taxon>
    </lineage>
</organism>
<dbReference type="STRING" id="560819.SAMN05428998_10232"/>
<sequence length="150" mass="16537">MIPNPVRSATPEAVPAPSEGRWVTPVEAHDALSALERLDALLDIELKVLKSGQIELLDDLTREKKSLMAPLTPPPSPDPAVGTLQLKMLVAEHRLLMQVRDKLRRNTRMLEARRLAALQRFRIGAEALSRESRARQKAGGAAIRLIDGEA</sequence>
<feature type="region of interest" description="Disordered" evidence="1">
    <location>
        <begin position="1"/>
        <end position="20"/>
    </location>
</feature>
<evidence type="ECO:0008006" key="4">
    <source>
        <dbReference type="Google" id="ProtNLM"/>
    </source>
</evidence>
<accession>A0A1Y6B8E9</accession>
<evidence type="ECO:0000313" key="2">
    <source>
        <dbReference type="EMBL" id="SME96909.1"/>
    </source>
</evidence>
<gene>
    <name evidence="2" type="ORF">SAMN05428998_10232</name>
</gene>
<proteinExistence type="predicted"/>
<reference evidence="2 3" key="1">
    <citation type="submission" date="2017-04" db="EMBL/GenBank/DDBJ databases">
        <authorList>
            <person name="Afonso C.L."/>
            <person name="Miller P.J."/>
            <person name="Scott M.A."/>
            <person name="Spackman E."/>
            <person name="Goraichik I."/>
            <person name="Dimitrov K.M."/>
            <person name="Suarez D.L."/>
            <person name="Swayne D.E."/>
        </authorList>
    </citation>
    <scope>NUCLEOTIDE SEQUENCE [LARGE SCALE GENOMIC DNA]</scope>
    <source>
        <strain evidence="2 3">USBA 355</strain>
    </source>
</reference>
<name>A0A1Y6B8E9_9PROT</name>
<dbReference type="AlphaFoldDB" id="A0A1Y6B8E9"/>
<protein>
    <recommendedName>
        <fullName evidence="4">FlgN protein</fullName>
    </recommendedName>
</protein>
<dbReference type="EMBL" id="FWZX01000002">
    <property type="protein sequence ID" value="SME96909.1"/>
    <property type="molecule type" value="Genomic_DNA"/>
</dbReference>
<evidence type="ECO:0000256" key="1">
    <source>
        <dbReference type="SAM" id="MobiDB-lite"/>
    </source>
</evidence>
<keyword evidence="3" id="KW-1185">Reference proteome</keyword>
<dbReference type="Proteomes" id="UP000192917">
    <property type="component" value="Unassembled WGS sequence"/>
</dbReference>